<dbReference type="KEGG" id="oat:OAN307_c39350"/>
<reference evidence="1 2" key="1">
    <citation type="journal article" date="2013" name="PLoS ONE">
        <title>Poles Apart: Arctic and Antarctic Octadecabacter strains Share High Genome Plasticity and a New Type of Xanthorhodopsin.</title>
        <authorList>
            <person name="Vollmers J."/>
            <person name="Voget S."/>
            <person name="Dietrich S."/>
            <person name="Gollnow K."/>
            <person name="Smits M."/>
            <person name="Meyer K."/>
            <person name="Brinkhoff T."/>
            <person name="Simon M."/>
            <person name="Daniel R."/>
        </authorList>
    </citation>
    <scope>NUCLEOTIDE SEQUENCE [LARGE SCALE GENOMIC DNA]</scope>
    <source>
        <strain evidence="1 2">307</strain>
    </source>
</reference>
<dbReference type="Gene3D" id="1.10.260.40">
    <property type="entry name" value="lambda repressor-like DNA-binding domains"/>
    <property type="match status" value="1"/>
</dbReference>
<dbReference type="SUPFAM" id="SSF47413">
    <property type="entry name" value="lambda repressor-like DNA-binding domains"/>
    <property type="match status" value="1"/>
</dbReference>
<dbReference type="AlphaFoldDB" id="M9R9M5"/>
<dbReference type="HOGENOM" id="CLU_982953_0_0_5"/>
<organism evidence="1 2">
    <name type="scientific">Octadecabacter antarcticus 307</name>
    <dbReference type="NCBI Taxonomy" id="391626"/>
    <lineage>
        <taxon>Bacteria</taxon>
        <taxon>Pseudomonadati</taxon>
        <taxon>Pseudomonadota</taxon>
        <taxon>Alphaproteobacteria</taxon>
        <taxon>Rhodobacterales</taxon>
        <taxon>Roseobacteraceae</taxon>
        <taxon>Octadecabacter</taxon>
    </lineage>
</organism>
<gene>
    <name evidence="1" type="ORF">OAN307_c39350</name>
</gene>
<protein>
    <submittedName>
        <fullName evidence="1">Uncharacterized protein</fullName>
    </submittedName>
</protein>
<dbReference type="InterPro" id="IPR010982">
    <property type="entry name" value="Lambda_DNA-bd_dom_sf"/>
</dbReference>
<dbReference type="GO" id="GO:0003677">
    <property type="term" value="F:DNA binding"/>
    <property type="evidence" value="ECO:0007669"/>
    <property type="project" value="InterPro"/>
</dbReference>
<evidence type="ECO:0000313" key="1">
    <source>
        <dbReference type="EMBL" id="AGI69364.1"/>
    </source>
</evidence>
<dbReference type="RefSeq" id="WP_015501304.1">
    <property type="nucleotide sequence ID" value="NC_020911.1"/>
</dbReference>
<dbReference type="EMBL" id="CP003740">
    <property type="protein sequence ID" value="AGI69364.1"/>
    <property type="molecule type" value="Genomic_DNA"/>
</dbReference>
<sequence>MPKVDPEILKAFGKAVKRARAMHGWDQTTLGRVVKPPVGNSLVSKIEKGQKEALDIRTVGRFRNALDLDESWLDKFLDAEETAESGETRAERDADQILDRLQREGTTEGASDDLLIRLANNFTDGDHKDRETAYTSVRRALAELARNKDIAALAGNADAQFAALMQQIDQLNDDGDFDEAARLLDDEQDRLEQVADLHHKKQLNQDRLRNRPDLAAQRLIADLYRQAPAGGVFWATESLAKKWQDDGDKAGDMFALHVALALAKTNYDKAKGKKALEAAALHT</sequence>
<accession>M9R9M5</accession>
<name>M9R9M5_9RHOB</name>
<keyword evidence="2" id="KW-1185">Reference proteome</keyword>
<proteinExistence type="predicted"/>
<evidence type="ECO:0000313" key="2">
    <source>
        <dbReference type="Proteomes" id="UP000005307"/>
    </source>
</evidence>
<dbReference type="Proteomes" id="UP000005307">
    <property type="component" value="Chromosome"/>
</dbReference>
<dbReference type="OrthoDB" id="433986at2"/>
<dbReference type="STRING" id="391626.OAN307_c39350"/>